<reference evidence="12 13" key="1">
    <citation type="submission" date="2020-04" db="EMBL/GenBank/DDBJ databases">
        <title>Plant Genome Project.</title>
        <authorList>
            <person name="Zhang R.-G."/>
        </authorList>
    </citation>
    <scope>NUCLEOTIDE SEQUENCE [LARGE SCALE GENOMIC DNA]</scope>
    <source>
        <strain evidence="12">YNK0</strain>
        <tissue evidence="12">Leaf</tissue>
    </source>
</reference>
<dbReference type="PRINTS" id="PR00180">
    <property type="entry name" value="CRETINALDHBP"/>
</dbReference>
<accession>A0A835D5X3</accession>
<dbReference type="PANTHER" id="PTHR45932:SF3">
    <property type="entry name" value="PATELLIN-4-LIKE"/>
    <property type="match status" value="1"/>
</dbReference>
<evidence type="ECO:0000256" key="2">
    <source>
        <dbReference type="ARBA" id="ARBA00004496"/>
    </source>
</evidence>
<sequence length="504" mass="57882">MAISSSSFNGENDKLGLGFRRVQISDSSHQDLLLLLLWKLGIRALRRFSFPASPLPGCRNSDHWMINSSFTTIEGDGIFTECNEMEITHEEQENSDPTNFIVEGENTVTKELKPHTKKALLEFRCKVEDAILGNYIFGRSHVSIYKEEGSKERENFTEISIWGIPLLPSKAHEGTDVILLKFLKARDFKVSEAFEMLQKTLIWRKEFKTDGILEENLGSDLENVVYMNSTDKKGHPLCYNIYGAFKDKELYQKTFGTEEKREEFLRWRIQFMEKGIKKLSFKDGGVNSMVQITDLKNSPGPAMKELGAASKKAVLLLQDNYPEFVLRNIFINVPFWYYACHLLFSRILTQRTKSKFIFARPSRVAETLLKFIAPEHIPVQYGGLKREKDDEFSPANKASELIVKGGDIESIQIPVTEPGVTMVWDVTVVGWDVSYKEEFIPDDEGSYKILIEKEKKMGETVRNSFYISEPGKVLLTIDNGTFKKKKVLYRFKTKPTVPMYIFLK</sequence>
<dbReference type="OrthoDB" id="75724at2759"/>
<evidence type="ECO:0000256" key="8">
    <source>
        <dbReference type="ARBA" id="ARBA00023136"/>
    </source>
</evidence>
<evidence type="ECO:0000256" key="5">
    <source>
        <dbReference type="ARBA" id="ARBA00022490"/>
    </source>
</evidence>
<dbReference type="GO" id="GO:0008289">
    <property type="term" value="F:lipid binding"/>
    <property type="evidence" value="ECO:0007669"/>
    <property type="project" value="UniProtKB-KW"/>
</dbReference>
<comment type="subcellular location">
    <subcellularLocation>
        <location evidence="2">Cytoplasm</location>
    </subcellularLocation>
    <subcellularLocation>
        <location evidence="1">Membrane</location>
    </subcellularLocation>
</comment>
<dbReference type="SUPFAM" id="SSF52087">
    <property type="entry name" value="CRAL/TRIO domain"/>
    <property type="match status" value="1"/>
</dbReference>
<keyword evidence="4" id="KW-0813">Transport</keyword>
<evidence type="ECO:0000256" key="3">
    <source>
        <dbReference type="ARBA" id="ARBA00007155"/>
    </source>
</evidence>
<proteinExistence type="inferred from homology"/>
<organism evidence="12 13">
    <name type="scientific">Tetracentron sinense</name>
    <name type="common">Spur-leaf</name>
    <dbReference type="NCBI Taxonomy" id="13715"/>
    <lineage>
        <taxon>Eukaryota</taxon>
        <taxon>Viridiplantae</taxon>
        <taxon>Streptophyta</taxon>
        <taxon>Embryophyta</taxon>
        <taxon>Tracheophyta</taxon>
        <taxon>Spermatophyta</taxon>
        <taxon>Magnoliopsida</taxon>
        <taxon>Trochodendrales</taxon>
        <taxon>Trochodendraceae</taxon>
        <taxon>Tetracentron</taxon>
    </lineage>
</organism>
<dbReference type="GO" id="GO:0051301">
    <property type="term" value="P:cell division"/>
    <property type="evidence" value="ECO:0007669"/>
    <property type="project" value="UniProtKB-KW"/>
</dbReference>
<evidence type="ECO:0000256" key="1">
    <source>
        <dbReference type="ARBA" id="ARBA00004370"/>
    </source>
</evidence>
<dbReference type="InterPro" id="IPR056794">
    <property type="entry name" value="PATL1-6_C_GOLD"/>
</dbReference>
<keyword evidence="13" id="KW-1185">Reference proteome</keyword>
<dbReference type="PROSITE" id="PS50866">
    <property type="entry name" value="GOLD"/>
    <property type="match status" value="1"/>
</dbReference>
<dbReference type="CDD" id="cd00170">
    <property type="entry name" value="SEC14"/>
    <property type="match status" value="1"/>
</dbReference>
<dbReference type="InterPro" id="IPR036865">
    <property type="entry name" value="CRAL-TRIO_dom_sf"/>
</dbReference>
<dbReference type="EMBL" id="JABCRI010000020">
    <property type="protein sequence ID" value="KAF8388234.1"/>
    <property type="molecule type" value="Genomic_DNA"/>
</dbReference>
<keyword evidence="5" id="KW-0963">Cytoplasm</keyword>
<dbReference type="OMA" id="CKVEDAM"/>
<feature type="domain" description="CRAL-TRIO" evidence="10">
    <location>
        <begin position="214"/>
        <end position="389"/>
    </location>
</feature>
<dbReference type="InterPro" id="IPR036598">
    <property type="entry name" value="GOLD_dom_sf"/>
</dbReference>
<evidence type="ECO:0000256" key="9">
    <source>
        <dbReference type="ARBA" id="ARBA00023306"/>
    </source>
</evidence>
<comment type="similarity">
    <text evidence="3">Belongs to the patellin family.</text>
</comment>
<dbReference type="InterPro" id="IPR001251">
    <property type="entry name" value="CRAL-TRIO_dom"/>
</dbReference>
<dbReference type="InterPro" id="IPR009038">
    <property type="entry name" value="GOLD_dom"/>
</dbReference>
<evidence type="ECO:0000256" key="6">
    <source>
        <dbReference type="ARBA" id="ARBA00022618"/>
    </source>
</evidence>
<dbReference type="InterPro" id="IPR036273">
    <property type="entry name" value="CRAL/TRIO_N_dom_sf"/>
</dbReference>
<dbReference type="Proteomes" id="UP000655225">
    <property type="component" value="Unassembled WGS sequence"/>
</dbReference>
<evidence type="ECO:0008006" key="14">
    <source>
        <dbReference type="Google" id="ProtNLM"/>
    </source>
</evidence>
<dbReference type="InterPro" id="IPR011074">
    <property type="entry name" value="CRAL/TRIO_N_dom"/>
</dbReference>
<feature type="domain" description="GOLD" evidence="11">
    <location>
        <begin position="396"/>
        <end position="493"/>
    </location>
</feature>
<dbReference type="PROSITE" id="PS50191">
    <property type="entry name" value="CRAL_TRIO"/>
    <property type="match status" value="1"/>
</dbReference>
<evidence type="ECO:0000256" key="4">
    <source>
        <dbReference type="ARBA" id="ARBA00022448"/>
    </source>
</evidence>
<keyword evidence="9" id="KW-0131">Cell cycle</keyword>
<evidence type="ECO:0000313" key="12">
    <source>
        <dbReference type="EMBL" id="KAF8388234.1"/>
    </source>
</evidence>
<dbReference type="AlphaFoldDB" id="A0A835D5X3"/>
<dbReference type="SUPFAM" id="SSF46938">
    <property type="entry name" value="CRAL/TRIO N-terminal domain"/>
    <property type="match status" value="1"/>
</dbReference>
<evidence type="ECO:0000313" key="13">
    <source>
        <dbReference type="Proteomes" id="UP000655225"/>
    </source>
</evidence>
<comment type="caution">
    <text evidence="12">The sequence shown here is derived from an EMBL/GenBank/DDBJ whole genome shotgun (WGS) entry which is preliminary data.</text>
</comment>
<name>A0A835D5X3_TETSI</name>
<dbReference type="Pfam" id="PF00650">
    <property type="entry name" value="CRAL_TRIO"/>
    <property type="match status" value="1"/>
</dbReference>
<keyword evidence="6" id="KW-0132">Cell division</keyword>
<dbReference type="SMART" id="SM00516">
    <property type="entry name" value="SEC14"/>
    <property type="match status" value="1"/>
</dbReference>
<evidence type="ECO:0000259" key="11">
    <source>
        <dbReference type="PROSITE" id="PS50866"/>
    </source>
</evidence>
<dbReference type="Pfam" id="PF03765">
    <property type="entry name" value="CRAL_TRIO_N"/>
    <property type="match status" value="1"/>
</dbReference>
<dbReference type="SUPFAM" id="SSF101576">
    <property type="entry name" value="Supernatant protein factor (SPF), C-terminal domain"/>
    <property type="match status" value="1"/>
</dbReference>
<dbReference type="PANTHER" id="PTHR45932">
    <property type="entry name" value="PATELLIN-1"/>
    <property type="match status" value="1"/>
</dbReference>
<keyword evidence="8" id="KW-0472">Membrane</keyword>
<dbReference type="SMART" id="SM01100">
    <property type="entry name" value="CRAL_TRIO_N"/>
    <property type="match status" value="1"/>
</dbReference>
<dbReference type="Pfam" id="PF25099">
    <property type="entry name" value="GOLD_PATL1_C"/>
    <property type="match status" value="1"/>
</dbReference>
<evidence type="ECO:0000256" key="7">
    <source>
        <dbReference type="ARBA" id="ARBA00023121"/>
    </source>
</evidence>
<gene>
    <name evidence="12" type="ORF">HHK36_026900</name>
</gene>
<dbReference type="Gene3D" id="3.40.525.10">
    <property type="entry name" value="CRAL-TRIO lipid binding domain"/>
    <property type="match status" value="1"/>
</dbReference>
<evidence type="ECO:0000259" key="10">
    <source>
        <dbReference type="PROSITE" id="PS50191"/>
    </source>
</evidence>
<protein>
    <recommendedName>
        <fullName evidence="14">Patellin-4</fullName>
    </recommendedName>
</protein>
<keyword evidence="7" id="KW-0446">Lipid-binding</keyword>
<dbReference type="Gene3D" id="2.60.120.680">
    <property type="entry name" value="GOLD domain"/>
    <property type="match status" value="1"/>
</dbReference>
<dbReference type="GO" id="GO:0016020">
    <property type="term" value="C:membrane"/>
    <property type="evidence" value="ECO:0007669"/>
    <property type="project" value="UniProtKB-SubCell"/>
</dbReference>
<dbReference type="GO" id="GO:0005737">
    <property type="term" value="C:cytoplasm"/>
    <property type="evidence" value="ECO:0007669"/>
    <property type="project" value="UniProtKB-SubCell"/>
</dbReference>
<dbReference type="InterPro" id="IPR044834">
    <property type="entry name" value="PATL"/>
</dbReference>
<dbReference type="Gene3D" id="1.10.8.20">
    <property type="entry name" value="N-terminal domain of phosphatidylinositol transfer protein sec14p"/>
    <property type="match status" value="1"/>
</dbReference>